<dbReference type="Gene3D" id="3.90.550.10">
    <property type="entry name" value="Spore Coat Polysaccharide Biosynthesis Protein SpsA, Chain A"/>
    <property type="match status" value="1"/>
</dbReference>
<sequence length="299" mass="32955">MSKQTQKVRKAVIPAAGLGTRFLPATKAIPKEMLPIVDIPTVQYIVEEAVASGIEEILIITNSNKHCMENHFDKDYELEARLTESGKMKEVEMINDIANMANIYYVRQKEPKGLGHAVLCAKSFIGNEPFAVLLGDDVVINKGGEPALKQLIHAYDKHHASVVGVQTVAEDQVSKYGIVAPNQNVPADGRAVKLDNMVEKPSQEEAPSQMAVLGRYVLTPEIFELLESQEAGAGGEIQLTDAICRLIDTQAVYAYDFEGTRYDVGDKFGFIKATIDFALERPELKDQVMAYIQSIAEKN</sequence>
<protein>
    <recommendedName>
        <fullName evidence="2 6">UTP--glucose-1-phosphate uridylyltransferase</fullName>
        <ecNumber evidence="2 6">2.7.7.9</ecNumber>
    </recommendedName>
    <alternativeName>
        <fullName evidence="6">UDP-glucose pyrophosphorylase</fullName>
    </alternativeName>
</protein>
<dbReference type="Pfam" id="PF00483">
    <property type="entry name" value="NTP_transferase"/>
    <property type="match status" value="1"/>
</dbReference>
<proteinExistence type="inferred from homology"/>
<dbReference type="CDD" id="cd02541">
    <property type="entry name" value="UGPase_prokaryotic"/>
    <property type="match status" value="1"/>
</dbReference>
<comment type="catalytic activity">
    <reaction evidence="5 6">
        <text>alpha-D-glucose 1-phosphate + UTP + H(+) = UDP-alpha-D-glucose + diphosphate</text>
        <dbReference type="Rhea" id="RHEA:19889"/>
        <dbReference type="ChEBI" id="CHEBI:15378"/>
        <dbReference type="ChEBI" id="CHEBI:33019"/>
        <dbReference type="ChEBI" id="CHEBI:46398"/>
        <dbReference type="ChEBI" id="CHEBI:58601"/>
        <dbReference type="ChEBI" id="CHEBI:58885"/>
        <dbReference type="EC" id="2.7.7.9"/>
    </reaction>
</comment>
<comment type="similarity">
    <text evidence="1 6">Belongs to the UDPGP type 2 family.</text>
</comment>
<dbReference type="SUPFAM" id="SSF53448">
    <property type="entry name" value="Nucleotide-diphospho-sugar transferases"/>
    <property type="match status" value="1"/>
</dbReference>
<keyword evidence="4 6" id="KW-0548">Nucleotidyltransferase</keyword>
<dbReference type="InterPro" id="IPR029044">
    <property type="entry name" value="Nucleotide-diphossugar_trans"/>
</dbReference>
<dbReference type="GO" id="GO:0006011">
    <property type="term" value="P:UDP-alpha-D-glucose metabolic process"/>
    <property type="evidence" value="ECO:0007669"/>
    <property type="project" value="InterPro"/>
</dbReference>
<dbReference type="InterPro" id="IPR005835">
    <property type="entry name" value="NTP_transferase_dom"/>
</dbReference>
<evidence type="ECO:0000256" key="5">
    <source>
        <dbReference type="ARBA" id="ARBA00048128"/>
    </source>
</evidence>
<feature type="domain" description="Nucleotidyl transferase" evidence="7">
    <location>
        <begin position="10"/>
        <end position="274"/>
    </location>
</feature>
<evidence type="ECO:0000259" key="7">
    <source>
        <dbReference type="Pfam" id="PF00483"/>
    </source>
</evidence>
<dbReference type="PANTHER" id="PTHR43197:SF1">
    <property type="entry name" value="UTP--GLUCOSE-1-PHOSPHATE URIDYLYLTRANSFERASE"/>
    <property type="match status" value="1"/>
</dbReference>
<evidence type="ECO:0000256" key="2">
    <source>
        <dbReference type="ARBA" id="ARBA00012415"/>
    </source>
</evidence>
<dbReference type="GO" id="GO:0003983">
    <property type="term" value="F:UTP:glucose-1-phosphate uridylyltransferase activity"/>
    <property type="evidence" value="ECO:0007669"/>
    <property type="project" value="UniProtKB-EC"/>
</dbReference>
<dbReference type="AlphaFoldDB" id="A0A916VDF8"/>
<gene>
    <name evidence="8" type="primary">gtaB</name>
    <name evidence="8" type="ORF">ANBU17_25910</name>
</gene>
<organism evidence="8 9">
    <name type="scientific">Anaerostipes butyraticus</name>
    <dbReference type="NCBI Taxonomy" id="645466"/>
    <lineage>
        <taxon>Bacteria</taxon>
        <taxon>Bacillati</taxon>
        <taxon>Bacillota</taxon>
        <taxon>Clostridia</taxon>
        <taxon>Lachnospirales</taxon>
        <taxon>Lachnospiraceae</taxon>
        <taxon>Anaerostipes</taxon>
    </lineage>
</organism>
<keyword evidence="9" id="KW-1185">Reference proteome</keyword>
<dbReference type="RefSeq" id="WP_201311905.1">
    <property type="nucleotide sequence ID" value="NZ_BLYI01000062.1"/>
</dbReference>
<evidence type="ECO:0000256" key="1">
    <source>
        <dbReference type="ARBA" id="ARBA00006890"/>
    </source>
</evidence>
<evidence type="ECO:0000313" key="8">
    <source>
        <dbReference type="EMBL" id="GFO86244.1"/>
    </source>
</evidence>
<name>A0A916VDF8_9FIRM</name>
<evidence type="ECO:0000256" key="6">
    <source>
        <dbReference type="RuleBase" id="RU361259"/>
    </source>
</evidence>
<dbReference type="EMBL" id="BLYI01000062">
    <property type="protein sequence ID" value="GFO86244.1"/>
    <property type="molecule type" value="Genomic_DNA"/>
</dbReference>
<accession>A0A916VDF8</accession>
<reference evidence="8" key="1">
    <citation type="submission" date="2020-06" db="EMBL/GenBank/DDBJ databases">
        <title>Characterization of fructooligosaccharide metabolism and fructooligosaccharide-degrading enzymes in human commensal butyrate producers.</title>
        <authorList>
            <person name="Tanno H."/>
            <person name="Fujii T."/>
            <person name="Hirano K."/>
            <person name="Maeno S."/>
            <person name="Tonozuka T."/>
            <person name="Sakamoto M."/>
            <person name="Ohkuma M."/>
            <person name="Tochio T."/>
            <person name="Endo A."/>
        </authorList>
    </citation>
    <scope>NUCLEOTIDE SEQUENCE</scope>
    <source>
        <strain evidence="8">JCM 17466</strain>
    </source>
</reference>
<comment type="caution">
    <text evidence="8">The sequence shown here is derived from an EMBL/GenBank/DDBJ whole genome shotgun (WGS) entry which is preliminary data.</text>
</comment>
<dbReference type="Proteomes" id="UP000613208">
    <property type="component" value="Unassembled WGS sequence"/>
</dbReference>
<dbReference type="NCBIfam" id="TIGR01099">
    <property type="entry name" value="galU"/>
    <property type="match status" value="1"/>
</dbReference>
<evidence type="ECO:0000313" key="9">
    <source>
        <dbReference type="Proteomes" id="UP000613208"/>
    </source>
</evidence>
<dbReference type="InterPro" id="IPR005771">
    <property type="entry name" value="GalU_uridylyltTrfase_bac/arc"/>
</dbReference>
<dbReference type="EC" id="2.7.7.9" evidence="2 6"/>
<evidence type="ECO:0000256" key="4">
    <source>
        <dbReference type="ARBA" id="ARBA00022695"/>
    </source>
</evidence>
<evidence type="ECO:0000256" key="3">
    <source>
        <dbReference type="ARBA" id="ARBA00022679"/>
    </source>
</evidence>
<dbReference type="PANTHER" id="PTHR43197">
    <property type="entry name" value="UTP--GLUCOSE-1-PHOSPHATE URIDYLYLTRANSFERASE"/>
    <property type="match status" value="1"/>
</dbReference>
<keyword evidence="3 6" id="KW-0808">Transferase</keyword>